<dbReference type="InterPro" id="IPR000237">
    <property type="entry name" value="GRIP_dom"/>
</dbReference>
<dbReference type="SMART" id="SM00755">
    <property type="entry name" value="Grip"/>
    <property type="match status" value="1"/>
</dbReference>
<dbReference type="Pfam" id="PF01465">
    <property type="entry name" value="GRIP"/>
    <property type="match status" value="1"/>
</dbReference>
<organism evidence="3 4">
    <name type="scientific">Pichia kudriavzevii</name>
    <name type="common">Yeast</name>
    <name type="synonym">Issatchenkia orientalis</name>
    <dbReference type="NCBI Taxonomy" id="4909"/>
    <lineage>
        <taxon>Eukaryota</taxon>
        <taxon>Fungi</taxon>
        <taxon>Dikarya</taxon>
        <taxon>Ascomycota</taxon>
        <taxon>Saccharomycotina</taxon>
        <taxon>Pichiomycetes</taxon>
        <taxon>Pichiales</taxon>
        <taxon>Pichiaceae</taxon>
        <taxon>Pichia</taxon>
    </lineage>
</organism>
<comment type="caution">
    <text evidence="3">The sequence shown here is derived from an EMBL/GenBank/DDBJ whole genome shotgun (WGS) entry which is preliminary data.</text>
</comment>
<evidence type="ECO:0000313" key="4">
    <source>
        <dbReference type="Proteomes" id="UP000195871"/>
    </source>
</evidence>
<dbReference type="VEuPathDB" id="FungiDB:C5L36_0E02730"/>
<dbReference type="Proteomes" id="UP000195871">
    <property type="component" value="Unassembled WGS sequence"/>
</dbReference>
<evidence type="ECO:0000256" key="1">
    <source>
        <dbReference type="SAM" id="Coils"/>
    </source>
</evidence>
<dbReference type="AlphaFoldDB" id="A0A1Z8JN43"/>
<feature type="coiled-coil region" evidence="1">
    <location>
        <begin position="333"/>
        <end position="381"/>
    </location>
</feature>
<keyword evidence="1" id="KW-0175">Coiled coil</keyword>
<feature type="coiled-coil region" evidence="1">
    <location>
        <begin position="15"/>
        <end position="302"/>
    </location>
</feature>
<evidence type="ECO:0000259" key="2">
    <source>
        <dbReference type="PROSITE" id="PS50913"/>
    </source>
</evidence>
<sequence>MKHTIEDQESKICTLELSLNEAKANEEKLEAKNKKLREEVSSLKSEIEKMEQDGILHSSLKSDFEKAKLELSKKEKLLLEAENKIKFIQEEKSKINDSIIELKVQNKELKQQKLKFEDTRSGLCSENEKFKNELNESTLRINKLSLENTKLVKLYEELNDKYEEAKNFKSNSSSQVESLRKRVDELSMQNNEYENRIDMIQEELTQSRNMLQERNHEMGTLRKMLMENEESQAHEIKQLKSKYDRLLEEKEHGDSEHMVLLKNKQREIDELKRSLEKMNLRVEEVELHKNSLMLEIEKLHKTNELPSKTSTSKASSLADIHPADTEEYNSKVINTLRVSLKRAEKRLKEIEDINSKLRVSNQESSEKLIRLNKKYKLLSQQYKRRLSDASASNSRKNSSINLDEGEADVLQHEPKELSDTQSEQTDVKEKVTYIKNVLFGFLEHKEQRKMLLPVIKMLLYMSDDDTKRLTELLE</sequence>
<dbReference type="PROSITE" id="PS50913">
    <property type="entry name" value="GRIP"/>
    <property type="match status" value="1"/>
</dbReference>
<protein>
    <recommendedName>
        <fullName evidence="2">GRIP domain-containing protein</fullName>
    </recommendedName>
</protein>
<proteinExistence type="predicted"/>
<dbReference type="EMBL" id="NHMM01000004">
    <property type="protein sequence ID" value="OUT21990.1"/>
    <property type="molecule type" value="Genomic_DNA"/>
</dbReference>
<reference evidence="3 4" key="1">
    <citation type="submission" date="2017-05" db="EMBL/GenBank/DDBJ databases">
        <title>The Genome Sequence of Candida krusei Ckrusei653.</title>
        <authorList>
            <person name="Cuomo C."/>
            <person name="Forche A."/>
            <person name="Young S."/>
            <person name="Abouelleil A."/>
            <person name="Cao P."/>
            <person name="Chapman S."/>
            <person name="Cusick C."/>
            <person name="Shea T."/>
            <person name="Nusbaum C."/>
            <person name="Birren B."/>
        </authorList>
    </citation>
    <scope>NUCLEOTIDE SEQUENCE [LARGE SCALE GENOMIC DNA]</scope>
    <source>
        <strain evidence="3 4">Ckrusei653</strain>
    </source>
</reference>
<dbReference type="SUPFAM" id="SSF90257">
    <property type="entry name" value="Myosin rod fragments"/>
    <property type="match status" value="1"/>
</dbReference>
<feature type="domain" description="GRIP" evidence="2">
    <location>
        <begin position="424"/>
        <end position="472"/>
    </location>
</feature>
<accession>A0A1Z8JN43</accession>
<gene>
    <name evidence="3" type="ORF">CAS74_002974</name>
</gene>
<evidence type="ECO:0000313" key="3">
    <source>
        <dbReference type="EMBL" id="OUT21990.1"/>
    </source>
</evidence>
<dbReference type="Gene3D" id="1.20.5.1160">
    <property type="entry name" value="Vasodilator-stimulated phosphoprotein"/>
    <property type="match status" value="1"/>
</dbReference>
<name>A0A1Z8JN43_PICKU</name>